<keyword evidence="2" id="KW-0175">Coiled coil</keyword>
<dbReference type="SUPFAM" id="SSF111369">
    <property type="entry name" value="HlyD-like secretion proteins"/>
    <property type="match status" value="1"/>
</dbReference>
<dbReference type="RefSeq" id="WP_173285353.1">
    <property type="nucleotide sequence ID" value="NZ_CP054020.1"/>
</dbReference>
<accession>A0A7D4P583</accession>
<gene>
    <name evidence="4" type="ORF">HQN79_07690</name>
</gene>
<evidence type="ECO:0000256" key="2">
    <source>
        <dbReference type="SAM" id="Coils"/>
    </source>
</evidence>
<dbReference type="KEGG" id="txa:HQN79_07690"/>
<dbReference type="PANTHER" id="PTHR30158">
    <property type="entry name" value="ACRA/E-RELATED COMPONENT OF DRUG EFFLUX TRANSPORTER"/>
    <property type="match status" value="1"/>
</dbReference>
<dbReference type="Proteomes" id="UP000504724">
    <property type="component" value="Chromosome"/>
</dbReference>
<dbReference type="AlphaFoldDB" id="A0A7D4P583"/>
<dbReference type="Gene3D" id="2.40.50.100">
    <property type="match status" value="1"/>
</dbReference>
<proteinExistence type="inferred from homology"/>
<name>A0A7D4P583_9GAMM</name>
<feature type="domain" description="Multidrug resistance protein MdtA-like barrel-sandwich hybrid" evidence="3">
    <location>
        <begin position="32"/>
        <end position="166"/>
    </location>
</feature>
<evidence type="ECO:0000313" key="5">
    <source>
        <dbReference type="Proteomes" id="UP000504724"/>
    </source>
</evidence>
<reference evidence="4 5" key="1">
    <citation type="submission" date="2020-05" db="EMBL/GenBank/DDBJ databases">
        <title>Thiomicrorhabdus sediminis sp.nov. and Thiomicrorhabdus xiamenensis sp.nov., novel sulfur-oxidizing bacteria isolated from coastal sediment.</title>
        <authorList>
            <person name="Liu X."/>
        </authorList>
    </citation>
    <scope>NUCLEOTIDE SEQUENCE [LARGE SCALE GENOMIC DNA]</scope>
    <source>
        <strain evidence="4 5">G2</strain>
    </source>
</reference>
<feature type="coiled-coil region" evidence="2">
    <location>
        <begin position="72"/>
        <end position="99"/>
    </location>
</feature>
<keyword evidence="5" id="KW-1185">Reference proteome</keyword>
<sequence>MSHFSKTAFRSFTPWVLGISLGLVSSAGWAQNVVIGSLVSSQVNKLYVSEGQQVKVGQKLLDLDASRYHAKLKSLQAQVGMARAKLADAQIELDQAQDLFDRTVSTRRALDAAKLAYDLAKSEVDYAESQVAMHQSWSKYLYIKSPINGKISKIHAPVGTTVFKENTPMIELAPN</sequence>
<dbReference type="GO" id="GO:0046677">
    <property type="term" value="P:response to antibiotic"/>
    <property type="evidence" value="ECO:0007669"/>
    <property type="project" value="TreeGrafter"/>
</dbReference>
<dbReference type="Gene3D" id="1.10.287.470">
    <property type="entry name" value="Helix hairpin bin"/>
    <property type="match status" value="1"/>
</dbReference>
<dbReference type="EMBL" id="CP054020">
    <property type="protein sequence ID" value="QKI89455.1"/>
    <property type="molecule type" value="Genomic_DNA"/>
</dbReference>
<dbReference type="InterPro" id="IPR058625">
    <property type="entry name" value="MdtA-like_BSH"/>
</dbReference>
<dbReference type="PANTHER" id="PTHR30158:SF23">
    <property type="entry name" value="MULTIDRUG RESISTANCE PROTEIN MEXA"/>
    <property type="match status" value="1"/>
</dbReference>
<comment type="similarity">
    <text evidence="1">Belongs to the membrane fusion protein (MFP) (TC 8.A.1) family.</text>
</comment>
<dbReference type="GO" id="GO:0005886">
    <property type="term" value="C:plasma membrane"/>
    <property type="evidence" value="ECO:0007669"/>
    <property type="project" value="TreeGrafter"/>
</dbReference>
<organism evidence="4 5">
    <name type="scientific">Thiomicrorhabdus xiamenensis</name>
    <dbReference type="NCBI Taxonomy" id="2739063"/>
    <lineage>
        <taxon>Bacteria</taxon>
        <taxon>Pseudomonadati</taxon>
        <taxon>Pseudomonadota</taxon>
        <taxon>Gammaproteobacteria</taxon>
        <taxon>Thiotrichales</taxon>
        <taxon>Piscirickettsiaceae</taxon>
        <taxon>Thiomicrorhabdus</taxon>
    </lineage>
</organism>
<protein>
    <submittedName>
        <fullName evidence="4">Biotin/lipoyl-binding protein</fullName>
    </submittedName>
</protein>
<evidence type="ECO:0000259" key="3">
    <source>
        <dbReference type="Pfam" id="PF25917"/>
    </source>
</evidence>
<evidence type="ECO:0000256" key="1">
    <source>
        <dbReference type="ARBA" id="ARBA00009477"/>
    </source>
</evidence>
<evidence type="ECO:0000313" key="4">
    <source>
        <dbReference type="EMBL" id="QKI89455.1"/>
    </source>
</evidence>
<dbReference type="Pfam" id="PF25917">
    <property type="entry name" value="BSH_RND"/>
    <property type="match status" value="1"/>
</dbReference>